<feature type="domain" description="SLH" evidence="3">
    <location>
        <begin position="105"/>
        <end position="170"/>
    </location>
</feature>
<reference evidence="5" key="1">
    <citation type="submission" date="2011-06" db="EMBL/GenBank/DDBJ databases">
        <title>Complete genome sequence of Paenibacillus mucilaginosus KNP414.</title>
        <authorList>
            <person name="Wang J."/>
            <person name="Hu S."/>
            <person name="Hu X."/>
            <person name="Zhang B."/>
            <person name="Dong D."/>
            <person name="Zhang S."/>
            <person name="Zhao K."/>
            <person name="Wu D."/>
        </authorList>
    </citation>
    <scope>NUCLEOTIDE SEQUENCE [LARGE SCALE GENOMIC DNA]</scope>
    <source>
        <strain evidence="5">KNP414</strain>
    </source>
</reference>
<dbReference type="RefSeq" id="WP_013918403.1">
    <property type="nucleotide sequence ID" value="NC_015690.1"/>
</dbReference>
<protein>
    <submittedName>
        <fullName evidence="4">S-layer domain protein</fullName>
    </submittedName>
</protein>
<name>F8FFY8_PAEMK</name>
<dbReference type="PATRIC" id="fig|1036673.3.peg.4345"/>
<dbReference type="PROSITE" id="PS51272">
    <property type="entry name" value="SLH"/>
    <property type="match status" value="1"/>
</dbReference>
<feature type="chain" id="PRO_5003370283" evidence="2">
    <location>
        <begin position="26"/>
        <end position="465"/>
    </location>
</feature>
<reference evidence="4 5" key="2">
    <citation type="journal article" date="2013" name="Genome Announc.">
        <title>Genome Sequence of Growth-Improving Paenibacillus mucilaginosus Strain KNP414.</title>
        <authorList>
            <person name="Lu J.J."/>
            <person name="Wang J.F."/>
            <person name="Hu X.F."/>
        </authorList>
    </citation>
    <scope>NUCLEOTIDE SEQUENCE [LARGE SCALE GENOMIC DNA]</scope>
    <source>
        <strain evidence="4 5">KNP414</strain>
    </source>
</reference>
<dbReference type="InterPro" id="IPR001119">
    <property type="entry name" value="SLH_dom"/>
</dbReference>
<accession>F8FFY8</accession>
<evidence type="ECO:0000313" key="4">
    <source>
        <dbReference type="EMBL" id="AEI43250.1"/>
    </source>
</evidence>
<evidence type="ECO:0000256" key="2">
    <source>
        <dbReference type="SAM" id="SignalP"/>
    </source>
</evidence>
<dbReference type="KEGG" id="pms:KNP414_04720"/>
<feature type="region of interest" description="Disordered" evidence="1">
    <location>
        <begin position="225"/>
        <end position="264"/>
    </location>
</feature>
<sequence>MKKTLMTFLSLALVWMTLLPFAVSAASPGEVRIAAAKTADDFKDLAGLPKDQKDKFNSLLSEGVFNGLSEDTFGLDVQMNRAQFAKVASIIFKLPVDGTLTASSFKDVSADDPANAYALPYIEALKKAGLTNGYDAEGVLYNPAGPVSRQELSAFLIRGLGLEEAASSAAPVADATVADWAKPYVALALEKKLMTAEGGSFDGTSPATRRMLALASYEAKNLLAGGKPASETPATGTPDKEEPAAGGNDTSKDDEPAGEVSPKGKKLLIVGREKAAEDIIIGDRLKTQGFVVSYLIDRRLSPERIKGFDLIFISETTNSKYVKENLEHMKTLEIPVIYNKAISMGDLGMSSTSENSSVEKVKKITIKDAAHPIAAGVTGSIDVYTEEGRIDYGVPGKSATVIATVAGDDKKAAVYAYEKGSKNIKGETVPARTVFFYMAAGMSGKTTNDAWKILEASFLWALQNK</sequence>
<proteinExistence type="predicted"/>
<gene>
    <name evidence="4" type="ordered locus">KNP414_04720</name>
</gene>
<keyword evidence="2" id="KW-0732">Signal</keyword>
<dbReference type="EMBL" id="CP002869">
    <property type="protein sequence ID" value="AEI43250.1"/>
    <property type="molecule type" value="Genomic_DNA"/>
</dbReference>
<dbReference type="Proteomes" id="UP000006620">
    <property type="component" value="Chromosome"/>
</dbReference>
<dbReference type="HOGENOM" id="CLU_587731_0_0_9"/>
<evidence type="ECO:0000256" key="1">
    <source>
        <dbReference type="SAM" id="MobiDB-lite"/>
    </source>
</evidence>
<evidence type="ECO:0000259" key="3">
    <source>
        <dbReference type="PROSITE" id="PS51272"/>
    </source>
</evidence>
<organism evidence="4 5">
    <name type="scientific">Paenibacillus mucilaginosus (strain KNP414)</name>
    <dbReference type="NCBI Taxonomy" id="1036673"/>
    <lineage>
        <taxon>Bacteria</taxon>
        <taxon>Bacillati</taxon>
        <taxon>Bacillota</taxon>
        <taxon>Bacilli</taxon>
        <taxon>Bacillales</taxon>
        <taxon>Paenibacillaceae</taxon>
        <taxon>Paenibacillus</taxon>
    </lineage>
</organism>
<evidence type="ECO:0000313" key="5">
    <source>
        <dbReference type="Proteomes" id="UP000006620"/>
    </source>
</evidence>
<dbReference type="Pfam" id="PF00395">
    <property type="entry name" value="SLH"/>
    <property type="match status" value="1"/>
</dbReference>
<feature type="signal peptide" evidence="2">
    <location>
        <begin position="1"/>
        <end position="25"/>
    </location>
</feature>
<dbReference type="AlphaFoldDB" id="F8FFY8"/>